<dbReference type="InterPro" id="IPR011990">
    <property type="entry name" value="TPR-like_helical_dom_sf"/>
</dbReference>
<dbReference type="SUPFAM" id="SSF48452">
    <property type="entry name" value="TPR-like"/>
    <property type="match status" value="1"/>
</dbReference>
<keyword evidence="1" id="KW-0677">Repeat</keyword>
<evidence type="ECO:0000313" key="5">
    <source>
        <dbReference type="EMBL" id="GLC23958.1"/>
    </source>
</evidence>
<evidence type="ECO:0000256" key="3">
    <source>
        <dbReference type="SAM" id="MobiDB-lite"/>
    </source>
</evidence>
<evidence type="ECO:0008006" key="7">
    <source>
        <dbReference type="Google" id="ProtNLM"/>
    </source>
</evidence>
<feature type="region of interest" description="Disordered" evidence="3">
    <location>
        <begin position="425"/>
        <end position="469"/>
    </location>
</feature>
<keyword evidence="2" id="KW-0802">TPR repeat</keyword>
<dbReference type="Proteomes" id="UP001161325">
    <property type="component" value="Unassembled WGS sequence"/>
</dbReference>
<keyword evidence="4" id="KW-1133">Transmembrane helix</keyword>
<dbReference type="PANTHER" id="PTHR45586">
    <property type="entry name" value="TPR REPEAT-CONTAINING PROTEIN PA4667"/>
    <property type="match status" value="1"/>
</dbReference>
<dbReference type="SMART" id="SM00028">
    <property type="entry name" value="TPR"/>
    <property type="match status" value="4"/>
</dbReference>
<dbReference type="Pfam" id="PF13432">
    <property type="entry name" value="TPR_16"/>
    <property type="match status" value="1"/>
</dbReference>
<comment type="caution">
    <text evidence="5">The sequence shown here is derived from an EMBL/GenBank/DDBJ whole genome shotgun (WGS) entry which is preliminary data.</text>
</comment>
<organism evidence="5 6">
    <name type="scientific">Roseisolibacter agri</name>
    <dbReference type="NCBI Taxonomy" id="2014610"/>
    <lineage>
        <taxon>Bacteria</taxon>
        <taxon>Pseudomonadati</taxon>
        <taxon>Gemmatimonadota</taxon>
        <taxon>Gemmatimonadia</taxon>
        <taxon>Gemmatimonadales</taxon>
        <taxon>Gemmatimonadaceae</taxon>
        <taxon>Roseisolibacter</taxon>
    </lineage>
</organism>
<keyword evidence="6" id="KW-1185">Reference proteome</keyword>
<feature type="transmembrane region" description="Helical" evidence="4">
    <location>
        <begin position="6"/>
        <end position="24"/>
    </location>
</feature>
<dbReference type="PANTHER" id="PTHR45586:SF1">
    <property type="entry name" value="LIPOPOLYSACCHARIDE ASSEMBLY PROTEIN B"/>
    <property type="match status" value="1"/>
</dbReference>
<feature type="transmembrane region" description="Helical" evidence="4">
    <location>
        <begin position="100"/>
        <end position="121"/>
    </location>
</feature>
<gene>
    <name evidence="5" type="ORF">rosag_04710</name>
</gene>
<sequence>MAAGLPGVGIGGLFYLASALLMPVRELTRRARGRPTAWRVVWSQVGLALGILVALWASGEAIGAALGAATRVQLTTTGALVVGAAAHAASPTPAVWRVSALVGSLGTLAAVLLLVQLVRLGVSLRARRTGRDAAALALLVACAAFARPADAQRTRAATPDSVAILRAAADAAYDDGDAAGAEQRYVAVLARAPDDSRALFRLAQLRAAHRDEALRLYRRYVAVQPRDPWGHLALADALSRMGRTDEALRAVDAAARLAPRERDVAMTRGRVLARADRTDAAIAAYEAHLATAPRDAEAWRALAEQRRRAGNVPTALDALAQAQAVEPDAGTARRITAWRRATAAVVEPQAIGSRDSDDNVRLGGGVAVTLPPAGALRTTIAASLVRGTAVDDTVTTDGARVDLAWRPRATLRLDLGTGVQRAHAPARTTLVAAPDVPTTPTTPSRPGNGNGNGGRPTTPAPTTPSTPTTTVVTDALDRVVPVGSARVQWRAPAGGPQLDVRAGRALLDATPLLARNGVVRSDAAVQGEVPVVRGLRARAMGRVSGFTARGERATRTTLGGALVHLVEGWGELSLGGQRLGFDHASTLGFFAPQRADVTEVGAYVERESARGVALALDLGAGAQRVTPFGEATGRWTAAARAWAQLLVPVGPGRALRAELDAYDGGVAREGTPGSRWRSAAGTLGMRWAL</sequence>
<dbReference type="InterPro" id="IPR051012">
    <property type="entry name" value="CellSynth/LPSAsmb/PSIAsmb"/>
</dbReference>
<reference evidence="5" key="1">
    <citation type="submission" date="2022-08" db="EMBL/GenBank/DDBJ databases">
        <title>Draft genome sequencing of Roseisolibacter agri AW1220.</title>
        <authorList>
            <person name="Tobiishi Y."/>
            <person name="Tonouchi A."/>
        </authorList>
    </citation>
    <scope>NUCLEOTIDE SEQUENCE</scope>
    <source>
        <strain evidence="5">AW1220</strain>
    </source>
</reference>
<evidence type="ECO:0000256" key="1">
    <source>
        <dbReference type="ARBA" id="ARBA00022737"/>
    </source>
</evidence>
<evidence type="ECO:0000256" key="4">
    <source>
        <dbReference type="SAM" id="Phobius"/>
    </source>
</evidence>
<evidence type="ECO:0000256" key="2">
    <source>
        <dbReference type="ARBA" id="ARBA00022803"/>
    </source>
</evidence>
<feature type="transmembrane region" description="Helical" evidence="4">
    <location>
        <begin position="36"/>
        <end position="57"/>
    </location>
</feature>
<dbReference type="EMBL" id="BRXS01000001">
    <property type="protein sequence ID" value="GLC23958.1"/>
    <property type="molecule type" value="Genomic_DNA"/>
</dbReference>
<protein>
    <recommendedName>
        <fullName evidence="7">Tetratricopeptide repeat protein</fullName>
    </recommendedName>
</protein>
<keyword evidence="4" id="KW-0812">Transmembrane</keyword>
<feature type="compositionally biased region" description="Low complexity" evidence="3">
    <location>
        <begin position="428"/>
        <end position="447"/>
    </location>
</feature>
<dbReference type="RefSeq" id="WP_284348404.1">
    <property type="nucleotide sequence ID" value="NZ_BRXS01000001.1"/>
</dbReference>
<name>A0AA37QC36_9BACT</name>
<keyword evidence="4" id="KW-0472">Membrane</keyword>
<dbReference type="Gene3D" id="1.25.40.10">
    <property type="entry name" value="Tetratricopeptide repeat domain"/>
    <property type="match status" value="2"/>
</dbReference>
<proteinExistence type="predicted"/>
<accession>A0AA37QC36</accession>
<dbReference type="AlphaFoldDB" id="A0AA37QC36"/>
<evidence type="ECO:0000313" key="6">
    <source>
        <dbReference type="Proteomes" id="UP001161325"/>
    </source>
</evidence>
<dbReference type="InterPro" id="IPR019734">
    <property type="entry name" value="TPR_rpt"/>
</dbReference>